<reference evidence="9" key="1">
    <citation type="journal article" date="2019" name="Plant J.">
        <title>Chlorella vulgaris genome assembly and annotation reveals the molecular basis for metabolic acclimation to high light conditions.</title>
        <authorList>
            <person name="Cecchin M."/>
            <person name="Marcolungo L."/>
            <person name="Rossato M."/>
            <person name="Girolomoni L."/>
            <person name="Cosentino E."/>
            <person name="Cuine S."/>
            <person name="Li-Beisson Y."/>
            <person name="Delledonne M."/>
            <person name="Ballottari M."/>
        </authorList>
    </citation>
    <scope>NUCLEOTIDE SEQUENCE</scope>
    <source>
        <strain evidence="9">211/11P</strain>
    </source>
</reference>
<dbReference type="GO" id="GO:0016192">
    <property type="term" value="P:vesicle-mediated transport"/>
    <property type="evidence" value="ECO:0007669"/>
    <property type="project" value="InterPro"/>
</dbReference>
<dbReference type="PANTHER" id="PTHR23137">
    <property type="entry name" value="VESICLE TRANSPORT PROTEIN-RELATED"/>
    <property type="match status" value="1"/>
</dbReference>
<organism evidence="9 10">
    <name type="scientific">Chlorella vulgaris</name>
    <name type="common">Green alga</name>
    <dbReference type="NCBI Taxonomy" id="3077"/>
    <lineage>
        <taxon>Eukaryota</taxon>
        <taxon>Viridiplantae</taxon>
        <taxon>Chlorophyta</taxon>
        <taxon>core chlorophytes</taxon>
        <taxon>Trebouxiophyceae</taxon>
        <taxon>Chlorellales</taxon>
        <taxon>Chlorellaceae</taxon>
        <taxon>Chlorella clade</taxon>
        <taxon>Chlorella</taxon>
    </lineage>
</organism>
<sequence length="168" mass="18460">MPLWVDKLKVNLGLAEEEVQEQTLLQQLDAATTLDRTQRAIGFATCVGIGLLLTFMAPLFLLRPVKFALVYSLGNILSLCSTMFLMGPAKQVARMFDAGRWISTVVYLSALVLTIVSALVFHSIILSIICIFVQFVALMWYAISYIPYGQAYARRLLGLHVADSAAGG</sequence>
<keyword evidence="5 8" id="KW-1133">Transmembrane helix</keyword>
<dbReference type="Proteomes" id="UP001055712">
    <property type="component" value="Unassembled WGS sequence"/>
</dbReference>
<keyword evidence="2 8" id="KW-0813">Transport</keyword>
<reference evidence="9" key="2">
    <citation type="submission" date="2020-11" db="EMBL/GenBank/DDBJ databases">
        <authorList>
            <person name="Cecchin M."/>
            <person name="Marcolungo L."/>
            <person name="Rossato M."/>
            <person name="Girolomoni L."/>
            <person name="Cosentino E."/>
            <person name="Cuine S."/>
            <person name="Li-Beisson Y."/>
            <person name="Delledonne M."/>
            <person name="Ballottari M."/>
        </authorList>
    </citation>
    <scope>NUCLEOTIDE SEQUENCE</scope>
    <source>
        <strain evidence="9">211/11P</strain>
        <tissue evidence="9">Whole cell</tissue>
    </source>
</reference>
<dbReference type="GO" id="GO:0012505">
    <property type="term" value="C:endomembrane system"/>
    <property type="evidence" value="ECO:0007669"/>
    <property type="project" value="UniProtKB-ARBA"/>
</dbReference>
<evidence type="ECO:0000256" key="1">
    <source>
        <dbReference type="ARBA" id="ARBA00004141"/>
    </source>
</evidence>
<comment type="subcellular location">
    <subcellularLocation>
        <location evidence="1 8">Membrane</location>
        <topology evidence="1 8">Multi-pass membrane protein</topology>
    </subcellularLocation>
</comment>
<dbReference type="GO" id="GO:0016020">
    <property type="term" value="C:membrane"/>
    <property type="evidence" value="ECO:0007669"/>
    <property type="project" value="UniProtKB-SubCell"/>
</dbReference>
<evidence type="ECO:0000256" key="7">
    <source>
        <dbReference type="ARBA" id="ARBA00025800"/>
    </source>
</evidence>
<evidence type="ECO:0000256" key="2">
    <source>
        <dbReference type="ARBA" id="ARBA00022448"/>
    </source>
</evidence>
<name>A0A9D4TJD7_CHLVU</name>
<feature type="transmembrane region" description="Helical" evidence="8">
    <location>
        <begin position="40"/>
        <end position="61"/>
    </location>
</feature>
<dbReference type="InterPro" id="IPR011691">
    <property type="entry name" value="Vesicle_transpt_SFT2"/>
</dbReference>
<comment type="similarity">
    <text evidence="7 8">Belongs to the SFT2 family.</text>
</comment>
<keyword evidence="10" id="KW-1185">Reference proteome</keyword>
<evidence type="ECO:0000256" key="5">
    <source>
        <dbReference type="ARBA" id="ARBA00022989"/>
    </source>
</evidence>
<dbReference type="AlphaFoldDB" id="A0A9D4TJD7"/>
<dbReference type="OrthoDB" id="73614at2759"/>
<keyword evidence="4 8" id="KW-0653">Protein transport</keyword>
<comment type="caution">
    <text evidence="9">The sequence shown here is derived from an EMBL/GenBank/DDBJ whole genome shotgun (WGS) entry which is preliminary data.</text>
</comment>
<dbReference type="GO" id="GO:0005737">
    <property type="term" value="C:cytoplasm"/>
    <property type="evidence" value="ECO:0007669"/>
    <property type="project" value="UniProtKB-ARBA"/>
</dbReference>
<accession>A0A9D4TJD7</accession>
<feature type="transmembrane region" description="Helical" evidence="8">
    <location>
        <begin position="98"/>
        <end position="118"/>
    </location>
</feature>
<comment type="function">
    <text evidence="8">May be involved in fusion of retrograde transport vesicles derived from an endocytic compartment with the Golgi complex.</text>
</comment>
<feature type="transmembrane region" description="Helical" evidence="8">
    <location>
        <begin position="67"/>
        <end position="86"/>
    </location>
</feature>
<evidence type="ECO:0000256" key="3">
    <source>
        <dbReference type="ARBA" id="ARBA00022692"/>
    </source>
</evidence>
<dbReference type="GO" id="GO:0015031">
    <property type="term" value="P:protein transport"/>
    <property type="evidence" value="ECO:0007669"/>
    <property type="project" value="UniProtKB-KW"/>
</dbReference>
<dbReference type="Pfam" id="PF04178">
    <property type="entry name" value="Got1"/>
    <property type="match status" value="1"/>
</dbReference>
<dbReference type="EMBL" id="SIDB01000010">
    <property type="protein sequence ID" value="KAI3427102.1"/>
    <property type="molecule type" value="Genomic_DNA"/>
</dbReference>
<evidence type="ECO:0000256" key="6">
    <source>
        <dbReference type="ARBA" id="ARBA00023136"/>
    </source>
</evidence>
<proteinExistence type="inferred from homology"/>
<dbReference type="InterPro" id="IPR007305">
    <property type="entry name" value="Vesicle_transpt_Got1/SFT2"/>
</dbReference>
<feature type="transmembrane region" description="Helical" evidence="8">
    <location>
        <begin position="124"/>
        <end position="146"/>
    </location>
</feature>
<gene>
    <name evidence="9" type="ORF">D9Q98_007041</name>
</gene>
<keyword evidence="6 8" id="KW-0472">Membrane</keyword>
<protein>
    <recommendedName>
        <fullName evidence="8">Vesicle transport protein</fullName>
    </recommendedName>
</protein>
<evidence type="ECO:0000256" key="8">
    <source>
        <dbReference type="RuleBase" id="RU363111"/>
    </source>
</evidence>
<keyword evidence="3 8" id="KW-0812">Transmembrane</keyword>
<dbReference type="PANTHER" id="PTHR23137:SF6">
    <property type="entry name" value="VESICLE TRANSPORT PROTEIN"/>
    <property type="match status" value="1"/>
</dbReference>
<evidence type="ECO:0000256" key="4">
    <source>
        <dbReference type="ARBA" id="ARBA00022927"/>
    </source>
</evidence>
<evidence type="ECO:0000313" key="9">
    <source>
        <dbReference type="EMBL" id="KAI3427102.1"/>
    </source>
</evidence>
<evidence type="ECO:0000313" key="10">
    <source>
        <dbReference type="Proteomes" id="UP001055712"/>
    </source>
</evidence>